<gene>
    <name evidence="2" type="ORF">TUM19329_18190</name>
</gene>
<dbReference type="KEGG" id="lant:TUM19329_18190"/>
<organism evidence="2 3">
    <name type="scientific">Legionella antarctica</name>
    <dbReference type="NCBI Taxonomy" id="2708020"/>
    <lineage>
        <taxon>Bacteria</taxon>
        <taxon>Pseudomonadati</taxon>
        <taxon>Pseudomonadota</taxon>
        <taxon>Gammaproteobacteria</taxon>
        <taxon>Legionellales</taxon>
        <taxon>Legionellaceae</taxon>
        <taxon>Legionella</taxon>
    </lineage>
</organism>
<protein>
    <recommendedName>
        <fullName evidence="4">Transmembrane protein</fullName>
    </recommendedName>
</protein>
<dbReference type="AlphaFoldDB" id="A0A6F8T4X3"/>
<feature type="transmembrane region" description="Helical" evidence="1">
    <location>
        <begin position="49"/>
        <end position="68"/>
    </location>
</feature>
<keyword evidence="1" id="KW-1133">Transmembrane helix</keyword>
<feature type="transmembrane region" description="Helical" evidence="1">
    <location>
        <begin position="134"/>
        <end position="151"/>
    </location>
</feature>
<evidence type="ECO:0000313" key="3">
    <source>
        <dbReference type="Proteomes" id="UP000502894"/>
    </source>
</evidence>
<dbReference type="Proteomes" id="UP000502894">
    <property type="component" value="Chromosome"/>
</dbReference>
<feature type="transmembrane region" description="Helical" evidence="1">
    <location>
        <begin position="103"/>
        <end position="122"/>
    </location>
</feature>
<reference evidence="2" key="1">
    <citation type="journal article" date="2020" name="Microbiol. Resour. Announc.">
        <title>Complete Genome Sequence of Novel Psychrotolerant Legionella Strain TUM19329, Isolated from Antarctic Lake Sediment.</title>
        <authorList>
            <person name="Shimada S."/>
            <person name="Nakai R."/>
            <person name="Aoki K."/>
            <person name="Shimoeda N."/>
            <person name="Ohno G."/>
            <person name="Miyazaki Y."/>
            <person name="Kudoh S."/>
            <person name="Imura S."/>
            <person name="Watanabe K."/>
            <person name="Ishii Y."/>
            <person name="Tateda K."/>
        </authorList>
    </citation>
    <scope>NUCLEOTIDE SEQUENCE [LARGE SCALE GENOMIC DNA]</scope>
    <source>
        <strain evidence="2">TUM19329</strain>
    </source>
</reference>
<keyword evidence="1" id="KW-0472">Membrane</keyword>
<feature type="transmembrane region" description="Helical" evidence="1">
    <location>
        <begin position="157"/>
        <end position="175"/>
    </location>
</feature>
<dbReference type="EMBL" id="AP022839">
    <property type="protein sequence ID" value="BCA95458.1"/>
    <property type="molecule type" value="Genomic_DNA"/>
</dbReference>
<keyword evidence="3" id="KW-1185">Reference proteome</keyword>
<proteinExistence type="predicted"/>
<sequence length="254" mass="28978">MQNKGHKIPAGICAAFVVVLTPLAIYGFQKGMGWWPDDTPYQSYHTYIKWHWIFMESGTLIVGIIMAWNYRYPFLIMPIAVTLWYMSMDLTSMIAGGGFNPELAAMVSVCFGFITVLIAFWVDIRSHNSADYAYWLYIFGVLAFWSGMTAQNSDSELAKLTYLFINLVLIFLGVILNRKVFVLFGGLGVCCYLGHLAFQVFQSSYLFPVALTFLGFVIVGLGILWQKHEQEMTNKMRSILPKPLKELLETRERL</sequence>
<name>A0A6F8T4X3_9GAMM</name>
<feature type="transmembrane region" description="Helical" evidence="1">
    <location>
        <begin position="204"/>
        <end position="225"/>
    </location>
</feature>
<evidence type="ECO:0000256" key="1">
    <source>
        <dbReference type="SAM" id="Phobius"/>
    </source>
</evidence>
<feature type="transmembrane region" description="Helical" evidence="1">
    <location>
        <begin position="180"/>
        <end position="198"/>
    </location>
</feature>
<feature type="transmembrane region" description="Helical" evidence="1">
    <location>
        <begin position="12"/>
        <end position="29"/>
    </location>
</feature>
<accession>A0A6F8T4X3</accession>
<feature type="transmembrane region" description="Helical" evidence="1">
    <location>
        <begin position="75"/>
        <end position="97"/>
    </location>
</feature>
<evidence type="ECO:0008006" key="4">
    <source>
        <dbReference type="Google" id="ProtNLM"/>
    </source>
</evidence>
<evidence type="ECO:0000313" key="2">
    <source>
        <dbReference type="EMBL" id="BCA95458.1"/>
    </source>
</evidence>
<keyword evidence="1" id="KW-0812">Transmembrane</keyword>